<dbReference type="RefSeq" id="WP_167700042.1">
    <property type="nucleotide sequence ID" value="NZ_CP118174.1"/>
</dbReference>
<gene>
    <name evidence="1" type="ORF">HCT14_02800</name>
</gene>
<evidence type="ECO:0000313" key="1">
    <source>
        <dbReference type="EMBL" id="NIZ40444.1"/>
    </source>
</evidence>
<comment type="caution">
    <text evidence="1">The sequence shown here is derived from an EMBL/GenBank/DDBJ whole genome shotgun (WGS) entry which is preliminary data.</text>
</comment>
<dbReference type="AlphaFoldDB" id="A0A968GDJ2"/>
<dbReference type="Proteomes" id="UP000711995">
    <property type="component" value="Unassembled WGS sequence"/>
</dbReference>
<name>A0A968GDJ2_9SPIO</name>
<evidence type="ECO:0000313" key="2">
    <source>
        <dbReference type="Proteomes" id="UP000711995"/>
    </source>
</evidence>
<reference evidence="1 2" key="1">
    <citation type="submission" date="2020-03" db="EMBL/GenBank/DDBJ databases">
        <title>Spirochaetal bacteria isolated from arthropods constitute a novel genus Entomospira genus novum within the order Spirochaetales.</title>
        <authorList>
            <person name="Grana-Miraglia L."/>
            <person name="Sikutova S."/>
            <person name="Fingerle V."/>
            <person name="Sing A."/>
            <person name="Castillo-Ramirez S."/>
            <person name="Margos G."/>
            <person name="Rudolf I."/>
        </authorList>
    </citation>
    <scope>NUCLEOTIDE SEQUENCE [LARGE SCALE GENOMIC DNA]</scope>
    <source>
        <strain evidence="1 2">BR193</strain>
    </source>
</reference>
<organism evidence="1 2">
    <name type="scientific">Entomospira entomophila</name>
    <dbReference type="NCBI Taxonomy" id="2719988"/>
    <lineage>
        <taxon>Bacteria</taxon>
        <taxon>Pseudomonadati</taxon>
        <taxon>Spirochaetota</taxon>
        <taxon>Spirochaetia</taxon>
        <taxon>Spirochaetales</taxon>
        <taxon>Spirochaetaceae</taxon>
        <taxon>Entomospira</taxon>
    </lineage>
</organism>
<keyword evidence="2" id="KW-1185">Reference proteome</keyword>
<sequence length="236" mass="26934">MYKTYLLGILIFFISIYVGCNPGAGLPSNEPLDIDFNKPNKPNNPSVPDYEEKEHIITTNLVGNPLSEVRVRGYIVPEDKLSLFVTLIRMDTEVKGLNQSKGLTMSQYQRITGYFSSLFTPQYNLNYLASVGVDDYISGSDIIFDFNTYSLTINGVLQSFENSESITSLFLTRDKTWALADAERYFYNSSYIPDIDVQYYILWILESKTYSVGQDKMYIRLLSQDASDTPLYTITH</sequence>
<protein>
    <submittedName>
        <fullName evidence="1">Uncharacterized protein</fullName>
    </submittedName>
</protein>
<accession>A0A968GDJ2</accession>
<dbReference type="EMBL" id="JAATLJ010000001">
    <property type="protein sequence ID" value="NIZ40444.1"/>
    <property type="molecule type" value="Genomic_DNA"/>
</dbReference>
<proteinExistence type="predicted"/>